<dbReference type="InterPro" id="IPR036291">
    <property type="entry name" value="NAD(P)-bd_dom_sf"/>
</dbReference>
<dbReference type="RefSeq" id="WP_310227369.1">
    <property type="nucleotide sequence ID" value="NZ_JAVDWV010000021.1"/>
</dbReference>
<feature type="domain" description="NmrA-like" evidence="1">
    <location>
        <begin position="11"/>
        <end position="240"/>
    </location>
</feature>
<gene>
    <name evidence="2" type="ORF">J2W40_003684</name>
</gene>
<comment type="caution">
    <text evidence="2">The sequence shown here is derived from an EMBL/GenBank/DDBJ whole genome shotgun (WGS) entry which is preliminary data.</text>
</comment>
<dbReference type="EMBL" id="JAVDWV010000021">
    <property type="protein sequence ID" value="MDR7156838.1"/>
    <property type="molecule type" value="Genomic_DNA"/>
</dbReference>
<dbReference type="Gene3D" id="3.90.25.10">
    <property type="entry name" value="UDP-galactose 4-epimerase, domain 1"/>
    <property type="match status" value="1"/>
</dbReference>
<accession>A0ABU1X5J8</accession>
<dbReference type="Proteomes" id="UP001267638">
    <property type="component" value="Unassembled WGS sequence"/>
</dbReference>
<sequence length="320" mass="35532">MDYEKKPIPTSIAVFGATGRVGRPVAEYVSYAAPEVKLRLITRSNASVAGLREKFPDAEVVVADYLDAASLDVALKDIEGIFVVTPPGMNEERAMGNLVTAVQSAGAAKHIVRIVGYEPESSPENVPEDLAKRGGDGSQHFIAKAVLKKSQLPVTYLNSGATFMDNFLLAAQGISQHNLFIYPPRFVPFVDARDLGEVGARLLLSDDARHIGQFHTMNNGQDQLEPGAVAEMMSDVFKRKIFHDGSRETFMAVLGPIFDQMAGRPGEGEYRWDYTMWENRNCVVWSLNNFAERMLGRKPTSLRAWFMEHKAFFEPVMERA</sequence>
<evidence type="ECO:0000313" key="2">
    <source>
        <dbReference type="EMBL" id="MDR7156838.1"/>
    </source>
</evidence>
<evidence type="ECO:0000259" key="1">
    <source>
        <dbReference type="Pfam" id="PF05368"/>
    </source>
</evidence>
<dbReference type="Gene3D" id="3.40.50.720">
    <property type="entry name" value="NAD(P)-binding Rossmann-like Domain"/>
    <property type="match status" value="1"/>
</dbReference>
<dbReference type="PANTHER" id="PTHR43162">
    <property type="match status" value="1"/>
</dbReference>
<dbReference type="InterPro" id="IPR051604">
    <property type="entry name" value="Ergot_Alk_Oxidoreductase"/>
</dbReference>
<dbReference type="PANTHER" id="PTHR43162:SF1">
    <property type="entry name" value="PRESTALK A DIFFERENTIATION PROTEIN A"/>
    <property type="match status" value="1"/>
</dbReference>
<dbReference type="InterPro" id="IPR008030">
    <property type="entry name" value="NmrA-like"/>
</dbReference>
<reference evidence="2 3" key="1">
    <citation type="submission" date="2023-07" db="EMBL/GenBank/DDBJ databases">
        <title>Sorghum-associated microbial communities from plants grown in Nebraska, USA.</title>
        <authorList>
            <person name="Schachtman D."/>
        </authorList>
    </citation>
    <scope>NUCLEOTIDE SEQUENCE [LARGE SCALE GENOMIC DNA]</scope>
    <source>
        <strain evidence="2 3">4256</strain>
    </source>
</reference>
<evidence type="ECO:0000313" key="3">
    <source>
        <dbReference type="Proteomes" id="UP001267638"/>
    </source>
</evidence>
<protein>
    <submittedName>
        <fullName evidence="2">Uncharacterized protein YbjT (DUF2867 family)</fullName>
    </submittedName>
</protein>
<dbReference type="SUPFAM" id="SSF51735">
    <property type="entry name" value="NAD(P)-binding Rossmann-fold domains"/>
    <property type="match status" value="1"/>
</dbReference>
<keyword evidence="3" id="KW-1185">Reference proteome</keyword>
<organism evidence="2 3">
    <name type="scientific">Sphingobium xenophagum</name>
    <dbReference type="NCBI Taxonomy" id="121428"/>
    <lineage>
        <taxon>Bacteria</taxon>
        <taxon>Pseudomonadati</taxon>
        <taxon>Pseudomonadota</taxon>
        <taxon>Alphaproteobacteria</taxon>
        <taxon>Sphingomonadales</taxon>
        <taxon>Sphingomonadaceae</taxon>
        <taxon>Sphingobium</taxon>
    </lineage>
</organism>
<dbReference type="Pfam" id="PF05368">
    <property type="entry name" value="NmrA"/>
    <property type="match status" value="1"/>
</dbReference>
<name>A0ABU1X5J8_SPHXE</name>
<proteinExistence type="predicted"/>